<dbReference type="GO" id="GO:0005634">
    <property type="term" value="C:nucleus"/>
    <property type="evidence" value="ECO:0007669"/>
    <property type="project" value="UniProtKB-SubCell"/>
</dbReference>
<evidence type="ECO:0000256" key="3">
    <source>
        <dbReference type="ARBA" id="ARBA00023242"/>
    </source>
</evidence>
<dbReference type="GO" id="GO:0006338">
    <property type="term" value="P:chromatin remodeling"/>
    <property type="evidence" value="ECO:0007669"/>
    <property type="project" value="UniProtKB-ARBA"/>
</dbReference>
<feature type="domain" description="Chromo" evidence="6">
    <location>
        <begin position="130"/>
        <end position="180"/>
    </location>
</feature>
<comment type="subcellular location">
    <subcellularLocation>
        <location evidence="1">Nucleus</location>
    </subcellularLocation>
</comment>
<feature type="chain" id="PRO_5002240603" description="Chromo domain-containing protein" evidence="5">
    <location>
        <begin position="25"/>
        <end position="291"/>
    </location>
</feature>
<dbReference type="AlphaFoldDB" id="A0A0D2DR69"/>
<evidence type="ECO:0000256" key="2">
    <source>
        <dbReference type="ARBA" id="ARBA00011353"/>
    </source>
</evidence>
<keyword evidence="5" id="KW-0732">Signal</keyword>
<organism evidence="7 8">
    <name type="scientific">Exophiala oligosperma</name>
    <dbReference type="NCBI Taxonomy" id="215243"/>
    <lineage>
        <taxon>Eukaryota</taxon>
        <taxon>Fungi</taxon>
        <taxon>Dikarya</taxon>
        <taxon>Ascomycota</taxon>
        <taxon>Pezizomycotina</taxon>
        <taxon>Eurotiomycetes</taxon>
        <taxon>Chaetothyriomycetidae</taxon>
        <taxon>Chaetothyriales</taxon>
        <taxon>Herpotrichiellaceae</taxon>
        <taxon>Exophiala</taxon>
    </lineage>
</organism>
<name>A0A0D2DR69_9EURO</name>
<dbReference type="SMART" id="SM00298">
    <property type="entry name" value="CHROMO"/>
    <property type="match status" value="1"/>
</dbReference>
<dbReference type="PANTHER" id="PTHR22812">
    <property type="entry name" value="CHROMOBOX PROTEIN"/>
    <property type="match status" value="1"/>
</dbReference>
<dbReference type="InterPro" id="IPR016197">
    <property type="entry name" value="Chromo-like_dom_sf"/>
</dbReference>
<feature type="compositionally biased region" description="Acidic residues" evidence="4">
    <location>
        <begin position="114"/>
        <end position="130"/>
    </location>
</feature>
<evidence type="ECO:0000313" key="8">
    <source>
        <dbReference type="Proteomes" id="UP000053342"/>
    </source>
</evidence>
<evidence type="ECO:0000259" key="6">
    <source>
        <dbReference type="PROSITE" id="PS50013"/>
    </source>
</evidence>
<feature type="signal peptide" evidence="5">
    <location>
        <begin position="1"/>
        <end position="24"/>
    </location>
</feature>
<dbReference type="EMBL" id="KN847334">
    <property type="protein sequence ID" value="KIW45393.1"/>
    <property type="molecule type" value="Genomic_DNA"/>
</dbReference>
<dbReference type="Proteomes" id="UP000053342">
    <property type="component" value="Unassembled WGS sequence"/>
</dbReference>
<evidence type="ECO:0000256" key="4">
    <source>
        <dbReference type="SAM" id="MobiDB-lite"/>
    </source>
</evidence>
<dbReference type="InterPro" id="IPR051219">
    <property type="entry name" value="Heterochromatin_chromo-domain"/>
</dbReference>
<dbReference type="PROSITE" id="PS50013">
    <property type="entry name" value="CHROMO_2"/>
    <property type="match status" value="1"/>
</dbReference>
<keyword evidence="3" id="KW-0539">Nucleus</keyword>
<dbReference type="SUPFAM" id="SSF54160">
    <property type="entry name" value="Chromo domain-like"/>
    <property type="match status" value="2"/>
</dbReference>
<accession>A0A0D2DR69</accession>
<comment type="subunit">
    <text evidence="2">Component of the NuA4 histone acetyltransferase complex.</text>
</comment>
<dbReference type="VEuPathDB" id="FungiDB:PV06_03789"/>
<feature type="compositionally biased region" description="Polar residues" evidence="4">
    <location>
        <begin position="220"/>
        <end position="229"/>
    </location>
</feature>
<dbReference type="InterPro" id="IPR023779">
    <property type="entry name" value="Chromodomain_CS"/>
</dbReference>
<evidence type="ECO:0000256" key="5">
    <source>
        <dbReference type="SAM" id="SignalP"/>
    </source>
</evidence>
<reference evidence="7 8" key="1">
    <citation type="submission" date="2015-01" db="EMBL/GenBank/DDBJ databases">
        <title>The Genome Sequence of Exophiala oligosperma CBS72588.</title>
        <authorList>
            <consortium name="The Broad Institute Genomics Platform"/>
            <person name="Cuomo C."/>
            <person name="de Hoog S."/>
            <person name="Gorbushina A."/>
            <person name="Stielow B."/>
            <person name="Teixiera M."/>
            <person name="Abouelleil A."/>
            <person name="Chapman S.B."/>
            <person name="Priest M."/>
            <person name="Young S.K."/>
            <person name="Wortman J."/>
            <person name="Nusbaum C."/>
            <person name="Birren B."/>
        </authorList>
    </citation>
    <scope>NUCLEOTIDE SEQUENCE [LARGE SCALE GENOMIC DNA]</scope>
    <source>
        <strain evidence="7 8">CBS 72588</strain>
    </source>
</reference>
<feature type="region of interest" description="Disordered" evidence="4">
    <location>
        <begin position="184"/>
        <end position="236"/>
    </location>
</feature>
<dbReference type="GeneID" id="27355863"/>
<dbReference type="SMART" id="SM00300">
    <property type="entry name" value="ChSh"/>
    <property type="match status" value="1"/>
</dbReference>
<dbReference type="Pfam" id="PF01393">
    <property type="entry name" value="Chromo_shadow"/>
    <property type="match status" value="1"/>
</dbReference>
<dbReference type="PROSITE" id="PS00598">
    <property type="entry name" value="CHROMO_1"/>
    <property type="match status" value="1"/>
</dbReference>
<dbReference type="HOGENOM" id="CLU_045874_0_1_1"/>
<dbReference type="CDD" id="cd00024">
    <property type="entry name" value="CD_CSD"/>
    <property type="match status" value="1"/>
</dbReference>
<sequence>MGKSRKWSAWHLLLIVCLHDQLRAISRPGLAANPISPKQSILSIFDFEDYWGGIGIVKMPRPLSGDEDGFSDGGSEVADISHGTPPADKKSKTQLNGELHDEVEKGSSRAQSDDGSEASDDDDEEGEEEYVVEAIQSHRTRKGVIEYHIKWVGYDEAENTWEPKENLMPHARIMLQEYHKSIGGVPSASTVKRTKSRQSLKPQASQEQQPQRKRQKRSAGESNNEQEWTPSAKDWEPQVDKIETVERNEAGTLMAYILFRNGKKSKVTMDKVYQHCPIPMLRFYEDHLKFK</sequence>
<feature type="compositionally biased region" description="Basic and acidic residues" evidence="4">
    <location>
        <begin position="98"/>
        <end position="107"/>
    </location>
</feature>
<dbReference type="InterPro" id="IPR023780">
    <property type="entry name" value="Chromo_domain"/>
</dbReference>
<proteinExistence type="predicted"/>
<dbReference type="Gene3D" id="2.40.50.40">
    <property type="match status" value="2"/>
</dbReference>
<dbReference type="InterPro" id="IPR008251">
    <property type="entry name" value="Chromo_shadow_dom"/>
</dbReference>
<feature type="region of interest" description="Disordered" evidence="4">
    <location>
        <begin position="65"/>
        <end position="130"/>
    </location>
</feature>
<dbReference type="OrthoDB" id="433924at2759"/>
<dbReference type="InterPro" id="IPR017984">
    <property type="entry name" value="Chromo_dom_subgr"/>
</dbReference>
<dbReference type="InterPro" id="IPR000953">
    <property type="entry name" value="Chromo/chromo_shadow_dom"/>
</dbReference>
<dbReference type="STRING" id="215243.A0A0D2DR69"/>
<gene>
    <name evidence="7" type="ORF">PV06_03789</name>
</gene>
<protein>
    <recommendedName>
        <fullName evidence="6">Chromo domain-containing protein</fullName>
    </recommendedName>
</protein>
<dbReference type="Pfam" id="PF00385">
    <property type="entry name" value="Chromo"/>
    <property type="match status" value="1"/>
</dbReference>
<evidence type="ECO:0000256" key="1">
    <source>
        <dbReference type="ARBA" id="ARBA00004123"/>
    </source>
</evidence>
<dbReference type="PRINTS" id="PR00504">
    <property type="entry name" value="CHROMODOMAIN"/>
</dbReference>
<dbReference type="GO" id="GO:0000792">
    <property type="term" value="C:heterochromatin"/>
    <property type="evidence" value="ECO:0007669"/>
    <property type="project" value="UniProtKB-ARBA"/>
</dbReference>
<dbReference type="RefSeq" id="XP_016265609.1">
    <property type="nucleotide sequence ID" value="XM_016404604.1"/>
</dbReference>
<keyword evidence="8" id="KW-1185">Reference proteome</keyword>
<evidence type="ECO:0000313" key="7">
    <source>
        <dbReference type="EMBL" id="KIW45393.1"/>
    </source>
</evidence>